<accession>A0A803Q5X7</accession>
<dbReference type="EnsemblPlants" id="evm.model.07.664">
    <property type="protein sequence ID" value="cds.evm.model.07.664"/>
    <property type="gene ID" value="evm.TU.07.664"/>
</dbReference>
<dbReference type="AlphaFoldDB" id="A0A803Q5X7"/>
<keyword evidence="2" id="KW-1185">Reference proteome</keyword>
<dbReference type="Proteomes" id="UP000596661">
    <property type="component" value="Chromosome 7"/>
</dbReference>
<reference evidence="1" key="1">
    <citation type="submission" date="2018-11" db="EMBL/GenBank/DDBJ databases">
        <authorList>
            <person name="Grassa J C."/>
        </authorList>
    </citation>
    <scope>NUCLEOTIDE SEQUENCE [LARGE SCALE GENOMIC DNA]</scope>
</reference>
<proteinExistence type="predicted"/>
<name>A0A803Q5X7_CANSA</name>
<organism evidence="1 2">
    <name type="scientific">Cannabis sativa</name>
    <name type="common">Hemp</name>
    <name type="synonym">Marijuana</name>
    <dbReference type="NCBI Taxonomy" id="3483"/>
    <lineage>
        <taxon>Eukaryota</taxon>
        <taxon>Viridiplantae</taxon>
        <taxon>Streptophyta</taxon>
        <taxon>Embryophyta</taxon>
        <taxon>Tracheophyta</taxon>
        <taxon>Spermatophyta</taxon>
        <taxon>Magnoliopsida</taxon>
        <taxon>eudicotyledons</taxon>
        <taxon>Gunneridae</taxon>
        <taxon>Pentapetalae</taxon>
        <taxon>rosids</taxon>
        <taxon>fabids</taxon>
        <taxon>Rosales</taxon>
        <taxon>Cannabaceae</taxon>
        <taxon>Cannabis</taxon>
    </lineage>
</organism>
<sequence length="68" mass="7352">MGISPTLNVLPITLSKSSAAKREDSLPTLGTNRCPMASMSIIGPTRMVAWRPSKISVLLIVERLLALF</sequence>
<dbReference type="Gramene" id="evm.model.07.664">
    <property type="protein sequence ID" value="cds.evm.model.07.664"/>
    <property type="gene ID" value="evm.TU.07.664"/>
</dbReference>
<protein>
    <submittedName>
        <fullName evidence="1">Uncharacterized protein</fullName>
    </submittedName>
</protein>
<evidence type="ECO:0000313" key="1">
    <source>
        <dbReference type="EnsemblPlants" id="cds.evm.model.07.664"/>
    </source>
</evidence>
<dbReference type="EMBL" id="UZAU01000640">
    <property type="status" value="NOT_ANNOTATED_CDS"/>
    <property type="molecule type" value="Genomic_DNA"/>
</dbReference>
<reference evidence="1" key="2">
    <citation type="submission" date="2021-03" db="UniProtKB">
        <authorList>
            <consortium name="EnsemblPlants"/>
        </authorList>
    </citation>
    <scope>IDENTIFICATION</scope>
</reference>
<evidence type="ECO:0000313" key="2">
    <source>
        <dbReference type="Proteomes" id="UP000596661"/>
    </source>
</evidence>